<comment type="caution">
    <text evidence="1">The sequence shown here is derived from an EMBL/GenBank/DDBJ whole genome shotgun (WGS) entry which is preliminary data.</text>
</comment>
<name>A0ABT8Y8Y7_9SPHN</name>
<dbReference type="EMBL" id="JAUOTP010000003">
    <property type="protein sequence ID" value="MDO6414135.1"/>
    <property type="molecule type" value="Genomic_DNA"/>
</dbReference>
<protein>
    <submittedName>
        <fullName evidence="1">Uncharacterized protein</fullName>
    </submittedName>
</protein>
<keyword evidence="2" id="KW-1185">Reference proteome</keyword>
<dbReference type="RefSeq" id="WP_303541106.1">
    <property type="nucleotide sequence ID" value="NZ_JAUOTP010000003.1"/>
</dbReference>
<accession>A0ABT8Y8Y7</accession>
<proteinExistence type="predicted"/>
<evidence type="ECO:0000313" key="2">
    <source>
        <dbReference type="Proteomes" id="UP001169764"/>
    </source>
</evidence>
<sequence>MIVAQTIRKDHAEARASAPDVAQIVLHAIGERLTPGNSTRSFCAERAGGHRNCARADVSTDIVKVDLNSLVGTLDVAILLAQPWWLCAAASSSFDRPLGPIPYAALPKARLTAGVIV</sequence>
<dbReference type="Proteomes" id="UP001169764">
    <property type="component" value="Unassembled WGS sequence"/>
</dbReference>
<gene>
    <name evidence="1" type="ORF">Q4F19_07060</name>
</gene>
<evidence type="ECO:0000313" key="1">
    <source>
        <dbReference type="EMBL" id="MDO6414135.1"/>
    </source>
</evidence>
<organism evidence="1 2">
    <name type="scientific">Sphingomonas natans</name>
    <dbReference type="NCBI Taxonomy" id="3063330"/>
    <lineage>
        <taxon>Bacteria</taxon>
        <taxon>Pseudomonadati</taxon>
        <taxon>Pseudomonadota</taxon>
        <taxon>Alphaproteobacteria</taxon>
        <taxon>Sphingomonadales</taxon>
        <taxon>Sphingomonadaceae</taxon>
        <taxon>Sphingomonas</taxon>
    </lineage>
</organism>
<reference evidence="1" key="1">
    <citation type="submission" date="2023-07" db="EMBL/GenBank/DDBJ databases">
        <authorList>
            <person name="Kim M."/>
        </authorList>
    </citation>
    <scope>NUCLEOTIDE SEQUENCE</scope>
    <source>
        <strain evidence="1">BIUV-7</strain>
    </source>
</reference>